<accession>A0A6A5QF89</accession>
<sequence length="149" mass="17175">MQCPHSAWFDYDATNQALRELFDISSNEETAMETHVRELIWSRTQLDANMSEATRRATLSRRAQVVDQANVREWGVKRSLKELGKVYVTLDDEAEAARKAGQGPDCIWGTVLGRKYEGLSLTDRQLRVKELLEKEIENMQQVEKIVFDD</sequence>
<name>A0A6A5QF89_AMPQU</name>
<dbReference type="EMBL" id="ML979139">
    <property type="protein sequence ID" value="KAF1912807.1"/>
    <property type="molecule type" value="Genomic_DNA"/>
</dbReference>
<gene>
    <name evidence="1" type="ORF">BDU57DRAFT_581017</name>
</gene>
<reference evidence="1" key="1">
    <citation type="journal article" date="2020" name="Stud. Mycol.">
        <title>101 Dothideomycetes genomes: a test case for predicting lifestyles and emergence of pathogens.</title>
        <authorList>
            <person name="Haridas S."/>
            <person name="Albert R."/>
            <person name="Binder M."/>
            <person name="Bloem J."/>
            <person name="Labutti K."/>
            <person name="Salamov A."/>
            <person name="Andreopoulos B."/>
            <person name="Baker S."/>
            <person name="Barry K."/>
            <person name="Bills G."/>
            <person name="Bluhm B."/>
            <person name="Cannon C."/>
            <person name="Castanera R."/>
            <person name="Culley D."/>
            <person name="Daum C."/>
            <person name="Ezra D."/>
            <person name="Gonzalez J."/>
            <person name="Henrissat B."/>
            <person name="Kuo A."/>
            <person name="Liang C."/>
            <person name="Lipzen A."/>
            <person name="Lutzoni F."/>
            <person name="Magnuson J."/>
            <person name="Mondo S."/>
            <person name="Nolan M."/>
            <person name="Ohm R."/>
            <person name="Pangilinan J."/>
            <person name="Park H.-J."/>
            <person name="Ramirez L."/>
            <person name="Alfaro M."/>
            <person name="Sun H."/>
            <person name="Tritt A."/>
            <person name="Yoshinaga Y."/>
            <person name="Zwiers L.-H."/>
            <person name="Turgeon B."/>
            <person name="Goodwin S."/>
            <person name="Spatafora J."/>
            <person name="Crous P."/>
            <person name="Grigoriev I."/>
        </authorList>
    </citation>
    <scope>NUCLEOTIDE SEQUENCE</scope>
    <source>
        <strain evidence="1">HMLAC05119</strain>
    </source>
</reference>
<protein>
    <submittedName>
        <fullName evidence="1">Uncharacterized protein</fullName>
    </submittedName>
</protein>
<dbReference type="AlphaFoldDB" id="A0A6A5QF89"/>
<organism evidence="1 2">
    <name type="scientific">Ampelomyces quisqualis</name>
    <name type="common">Powdery mildew agent</name>
    <dbReference type="NCBI Taxonomy" id="50730"/>
    <lineage>
        <taxon>Eukaryota</taxon>
        <taxon>Fungi</taxon>
        <taxon>Dikarya</taxon>
        <taxon>Ascomycota</taxon>
        <taxon>Pezizomycotina</taxon>
        <taxon>Dothideomycetes</taxon>
        <taxon>Pleosporomycetidae</taxon>
        <taxon>Pleosporales</taxon>
        <taxon>Pleosporineae</taxon>
        <taxon>Phaeosphaeriaceae</taxon>
        <taxon>Ampelomyces</taxon>
    </lineage>
</organism>
<evidence type="ECO:0000313" key="2">
    <source>
        <dbReference type="Proteomes" id="UP000800096"/>
    </source>
</evidence>
<keyword evidence="2" id="KW-1185">Reference proteome</keyword>
<evidence type="ECO:0000313" key="1">
    <source>
        <dbReference type="EMBL" id="KAF1912807.1"/>
    </source>
</evidence>
<dbReference type="Proteomes" id="UP000800096">
    <property type="component" value="Unassembled WGS sequence"/>
</dbReference>
<proteinExistence type="predicted"/>